<sequence length="472" mass="52857">MNVNTTLTASAKAIDSLHQYHAVVEDSHLDGFTPCLIDLLEEDIIDFSEVDIIDLSVDDIVEFIRDGPQPVQSIKSTNSTTTQEWMSLLKDQCQETKETEDYRGGLQDKRKWKNKEEVIELDGDTHVCDIEDEDEAPGAERAMYQEHEPTAYHEVGERIDCGGHEMTALRQDYILREDDLAGSDEEVDEKEGEDTLLDYGRVQMLEAIEPGAKHHNPADEAVEIDDGGDGDSNGYAMAVAATVFDDKNLDLLFNRIARLYEQLPTRIAQDMLPYMFTSPAPFASSASSSSSSSTLDTINSGDSTTTTSSVTAQAARIFFQPSKTVSQLWKRWFISCHASELRPSIWILEVYFKNWKKKTLVTKKQKEVFEVEKRVVRSVLKKVRDSEGFDEMLMQDRGSSGGGNGRRRGSGTHADVGGGATLKERVESAKEAIEADVVREGGMRRYHDELGLADGIAWKLERCPQIYIKHKV</sequence>
<gene>
    <name evidence="2" type="ORF">K457DRAFT_123000</name>
</gene>
<protein>
    <submittedName>
        <fullName evidence="2">Uncharacterized protein</fullName>
    </submittedName>
</protein>
<reference evidence="2 3" key="1">
    <citation type="submission" date="2016-05" db="EMBL/GenBank/DDBJ databases">
        <title>Genome sequencing reveals origins of a unique bacterial endosymbiosis in the earliest lineages of terrestrial Fungi.</title>
        <authorList>
            <consortium name="DOE Joint Genome Institute"/>
            <person name="Uehling J."/>
            <person name="Gryganskyi A."/>
            <person name="Hameed K."/>
            <person name="Tschaplinski T."/>
            <person name="Misztal P."/>
            <person name="Wu S."/>
            <person name="Desiro A."/>
            <person name="Vande Pol N."/>
            <person name="Du Z.-Y."/>
            <person name="Zienkiewicz A."/>
            <person name="Zienkiewicz K."/>
            <person name="Morin E."/>
            <person name="Tisserant E."/>
            <person name="Splivallo R."/>
            <person name="Hainaut M."/>
            <person name="Henrissat B."/>
            <person name="Ohm R."/>
            <person name="Kuo A."/>
            <person name="Yan J."/>
            <person name="Lipzen A."/>
            <person name="Nolan M."/>
            <person name="Labutti K."/>
            <person name="Barry K."/>
            <person name="Goldstein A."/>
            <person name="Labbe J."/>
            <person name="Schadt C."/>
            <person name="Tuskan G."/>
            <person name="Grigoriev I."/>
            <person name="Martin F."/>
            <person name="Vilgalys R."/>
            <person name="Bonito G."/>
        </authorList>
    </citation>
    <scope>NUCLEOTIDE SEQUENCE [LARGE SCALE GENOMIC DNA]</scope>
    <source>
        <strain evidence="2 3">AG-77</strain>
    </source>
</reference>
<evidence type="ECO:0000313" key="3">
    <source>
        <dbReference type="Proteomes" id="UP000078512"/>
    </source>
</evidence>
<proteinExistence type="predicted"/>
<dbReference type="Proteomes" id="UP000078512">
    <property type="component" value="Unassembled WGS sequence"/>
</dbReference>
<feature type="compositionally biased region" description="Low complexity" evidence="1">
    <location>
        <begin position="285"/>
        <end position="294"/>
    </location>
</feature>
<dbReference type="OrthoDB" id="2421210at2759"/>
<feature type="compositionally biased region" description="Acidic residues" evidence="1">
    <location>
        <begin position="220"/>
        <end position="229"/>
    </location>
</feature>
<accession>A0A197K6M2</accession>
<keyword evidence="3" id="KW-1185">Reference proteome</keyword>
<feature type="region of interest" description="Disordered" evidence="1">
    <location>
        <begin position="393"/>
        <end position="421"/>
    </location>
</feature>
<organism evidence="2 3">
    <name type="scientific">Linnemannia elongata AG-77</name>
    <dbReference type="NCBI Taxonomy" id="1314771"/>
    <lineage>
        <taxon>Eukaryota</taxon>
        <taxon>Fungi</taxon>
        <taxon>Fungi incertae sedis</taxon>
        <taxon>Mucoromycota</taxon>
        <taxon>Mortierellomycotina</taxon>
        <taxon>Mortierellomycetes</taxon>
        <taxon>Mortierellales</taxon>
        <taxon>Mortierellaceae</taxon>
        <taxon>Linnemannia</taxon>
    </lineage>
</organism>
<feature type="region of interest" description="Disordered" evidence="1">
    <location>
        <begin position="285"/>
        <end position="306"/>
    </location>
</feature>
<evidence type="ECO:0000256" key="1">
    <source>
        <dbReference type="SAM" id="MobiDB-lite"/>
    </source>
</evidence>
<feature type="region of interest" description="Disordered" evidence="1">
    <location>
        <begin position="209"/>
        <end position="229"/>
    </location>
</feature>
<dbReference type="EMBL" id="KV442023">
    <property type="protein sequence ID" value="OAQ32818.1"/>
    <property type="molecule type" value="Genomic_DNA"/>
</dbReference>
<dbReference type="AlphaFoldDB" id="A0A197K6M2"/>
<evidence type="ECO:0000313" key="2">
    <source>
        <dbReference type="EMBL" id="OAQ32818.1"/>
    </source>
</evidence>
<name>A0A197K6M2_9FUNG</name>